<feature type="transmembrane region" description="Helical" evidence="6">
    <location>
        <begin position="176"/>
        <end position="193"/>
    </location>
</feature>
<keyword evidence="3 6" id="KW-0812">Transmembrane</keyword>
<feature type="transmembrane region" description="Helical" evidence="6">
    <location>
        <begin position="119"/>
        <end position="136"/>
    </location>
</feature>
<feature type="transmembrane region" description="Helical" evidence="6">
    <location>
        <begin position="286"/>
        <end position="308"/>
    </location>
</feature>
<feature type="transmembrane region" description="Helical" evidence="6">
    <location>
        <begin position="20"/>
        <end position="41"/>
    </location>
</feature>
<dbReference type="Proteomes" id="UP000051155">
    <property type="component" value="Unassembled WGS sequence"/>
</dbReference>
<dbReference type="SUPFAM" id="SSF103473">
    <property type="entry name" value="MFS general substrate transporter"/>
    <property type="match status" value="1"/>
</dbReference>
<evidence type="ECO:0000256" key="4">
    <source>
        <dbReference type="ARBA" id="ARBA00022989"/>
    </source>
</evidence>
<comment type="subcellular location">
    <subcellularLocation>
        <location evidence="1">Cell membrane</location>
        <topology evidence="1">Multi-pass membrane protein</topology>
    </subcellularLocation>
</comment>
<keyword evidence="2" id="KW-0813">Transport</keyword>
<keyword evidence="9" id="KW-1185">Reference proteome</keyword>
<dbReference type="GO" id="GO:0046943">
    <property type="term" value="F:carboxylic acid transmembrane transporter activity"/>
    <property type="evidence" value="ECO:0007669"/>
    <property type="project" value="TreeGrafter"/>
</dbReference>
<feature type="transmembrane region" description="Helical" evidence="6">
    <location>
        <begin position="315"/>
        <end position="332"/>
    </location>
</feature>
<dbReference type="EMBL" id="AZEG01000008">
    <property type="protein sequence ID" value="KRL37909.1"/>
    <property type="molecule type" value="Genomic_DNA"/>
</dbReference>
<evidence type="ECO:0000256" key="2">
    <source>
        <dbReference type="ARBA" id="ARBA00022448"/>
    </source>
</evidence>
<dbReference type="Gene3D" id="1.20.1250.20">
    <property type="entry name" value="MFS general substrate transporter like domains"/>
    <property type="match status" value="1"/>
</dbReference>
<dbReference type="InterPro" id="IPR020846">
    <property type="entry name" value="MFS_dom"/>
</dbReference>
<evidence type="ECO:0000256" key="1">
    <source>
        <dbReference type="ARBA" id="ARBA00004651"/>
    </source>
</evidence>
<evidence type="ECO:0000256" key="5">
    <source>
        <dbReference type="ARBA" id="ARBA00023136"/>
    </source>
</evidence>
<dbReference type="InterPro" id="IPR005828">
    <property type="entry name" value="MFS_sugar_transport-like"/>
</dbReference>
<evidence type="ECO:0000259" key="7">
    <source>
        <dbReference type="PROSITE" id="PS50850"/>
    </source>
</evidence>
<feature type="transmembrane region" description="Helical" evidence="6">
    <location>
        <begin position="148"/>
        <end position="170"/>
    </location>
</feature>
<protein>
    <submittedName>
        <fullName evidence="8">Major facilitator superfamily permease</fullName>
    </submittedName>
</protein>
<dbReference type="CDD" id="cd17316">
    <property type="entry name" value="MFS_SV2_like"/>
    <property type="match status" value="1"/>
</dbReference>
<accession>A0A0R1Q6F6</accession>
<dbReference type="RefSeq" id="WP_057736579.1">
    <property type="nucleotide sequence ID" value="NZ_AZEG01000008.1"/>
</dbReference>
<evidence type="ECO:0000313" key="9">
    <source>
        <dbReference type="Proteomes" id="UP000051155"/>
    </source>
</evidence>
<feature type="transmembrane region" description="Helical" evidence="6">
    <location>
        <begin position="338"/>
        <end position="361"/>
    </location>
</feature>
<feature type="domain" description="Major facilitator superfamily (MFS) profile" evidence="7">
    <location>
        <begin position="24"/>
        <end position="427"/>
    </location>
</feature>
<proteinExistence type="predicted"/>
<feature type="transmembrane region" description="Helical" evidence="6">
    <location>
        <begin position="403"/>
        <end position="423"/>
    </location>
</feature>
<dbReference type="InterPro" id="IPR005829">
    <property type="entry name" value="Sugar_transporter_CS"/>
</dbReference>
<keyword evidence="4 6" id="KW-1133">Transmembrane helix</keyword>
<sequence>MENKEYILQNRLNTSKESTLFYKVFGLVVAGMMIDASDVYMSSAVNADIIAQHFATLNQGSIFLSAGFLGLFIGSIAAGFIGDLWGRKKAYQLNLLLFGIFTFIGAFSPSIYFLIFFRFIAACGLGAEIVTGYSLINEFAPVKTRGRWSGATAVIANLGAPLALLLATYFIPRYSWRSMFLFIGTAALILWVIRRHFPESPRWLISKGKYAEAEKIISALELNGSYSDTSDHSAHQMQQSKNPNLKRGLFIATVAVSAVMISQYTFTSWAPTLLIEKGINIVHSLGYSMIMMTGAPVGALIGALLVDWIGRKKTIIPTFVISAILGLIYTQQTNPTTIIAIGFLLTMTFYILMASVVGVYVSELFVTDFRFRGAGTANGIAKLLTVLTPYFATWAIQEFSADLIFYLIATIMLIAAIVVLLFGPETKQQEIR</sequence>
<feature type="transmembrane region" description="Helical" evidence="6">
    <location>
        <begin position="93"/>
        <end position="113"/>
    </location>
</feature>
<dbReference type="PANTHER" id="PTHR23508:SF10">
    <property type="entry name" value="CARBOXYLIC ACID TRANSPORTER PROTEIN HOMOLOG"/>
    <property type="match status" value="1"/>
</dbReference>
<dbReference type="InterPro" id="IPR036259">
    <property type="entry name" value="MFS_trans_sf"/>
</dbReference>
<dbReference type="OrthoDB" id="9787026at2"/>
<evidence type="ECO:0000256" key="6">
    <source>
        <dbReference type="SAM" id="Phobius"/>
    </source>
</evidence>
<feature type="transmembrane region" description="Helical" evidence="6">
    <location>
        <begin position="248"/>
        <end position="266"/>
    </location>
</feature>
<dbReference type="PROSITE" id="PS50850">
    <property type="entry name" value="MFS"/>
    <property type="match status" value="1"/>
</dbReference>
<dbReference type="PANTHER" id="PTHR23508">
    <property type="entry name" value="CARBOXYLIC ACID TRANSPORTER PROTEIN HOMOLOG"/>
    <property type="match status" value="1"/>
</dbReference>
<evidence type="ECO:0000256" key="3">
    <source>
        <dbReference type="ARBA" id="ARBA00022692"/>
    </source>
</evidence>
<feature type="transmembrane region" description="Helical" evidence="6">
    <location>
        <begin position="61"/>
        <end position="81"/>
    </location>
</feature>
<dbReference type="Pfam" id="PF00083">
    <property type="entry name" value="Sugar_tr"/>
    <property type="match status" value="1"/>
</dbReference>
<reference evidence="8 9" key="1">
    <citation type="journal article" date="2015" name="Genome Announc.">
        <title>Expanding the biotechnology potential of lactobacilli through comparative genomics of 213 strains and associated genera.</title>
        <authorList>
            <person name="Sun Z."/>
            <person name="Harris H.M."/>
            <person name="McCann A."/>
            <person name="Guo C."/>
            <person name="Argimon S."/>
            <person name="Zhang W."/>
            <person name="Yang X."/>
            <person name="Jeffery I.B."/>
            <person name="Cooney J.C."/>
            <person name="Kagawa T.F."/>
            <person name="Liu W."/>
            <person name="Song Y."/>
            <person name="Salvetti E."/>
            <person name="Wrobel A."/>
            <person name="Rasinkangas P."/>
            <person name="Parkhill J."/>
            <person name="Rea M.C."/>
            <person name="O'Sullivan O."/>
            <person name="Ritari J."/>
            <person name="Douillard F.P."/>
            <person name="Paul Ross R."/>
            <person name="Yang R."/>
            <person name="Briner A.E."/>
            <person name="Felis G.E."/>
            <person name="de Vos W.M."/>
            <person name="Barrangou R."/>
            <person name="Klaenhammer T.R."/>
            <person name="Caufield P.W."/>
            <person name="Cui Y."/>
            <person name="Zhang H."/>
            <person name="O'Toole P.W."/>
        </authorList>
    </citation>
    <scope>NUCLEOTIDE SEQUENCE [LARGE SCALE GENOMIC DNA]</scope>
    <source>
        <strain evidence="8 9">DSM 19971</strain>
    </source>
</reference>
<organism evidence="8 9">
    <name type="scientific">Liquorilactobacillus uvarum DSM 19971</name>
    <dbReference type="NCBI Taxonomy" id="1423812"/>
    <lineage>
        <taxon>Bacteria</taxon>
        <taxon>Bacillati</taxon>
        <taxon>Bacillota</taxon>
        <taxon>Bacilli</taxon>
        <taxon>Lactobacillales</taxon>
        <taxon>Lactobacillaceae</taxon>
        <taxon>Liquorilactobacillus</taxon>
    </lineage>
</organism>
<dbReference type="AlphaFoldDB" id="A0A0R1Q6F6"/>
<dbReference type="GO" id="GO:0005886">
    <property type="term" value="C:plasma membrane"/>
    <property type="evidence" value="ECO:0007669"/>
    <property type="project" value="UniProtKB-SubCell"/>
</dbReference>
<keyword evidence="5 6" id="KW-0472">Membrane</keyword>
<dbReference type="STRING" id="1423812.FD20_GL002447"/>
<name>A0A0R1Q6F6_9LACO</name>
<evidence type="ECO:0000313" key="8">
    <source>
        <dbReference type="EMBL" id="KRL37909.1"/>
    </source>
</evidence>
<dbReference type="PATRIC" id="fig|1423812.3.peg.2601"/>
<comment type="caution">
    <text evidence="8">The sequence shown here is derived from an EMBL/GenBank/DDBJ whole genome shotgun (WGS) entry which is preliminary data.</text>
</comment>
<dbReference type="PROSITE" id="PS00216">
    <property type="entry name" value="SUGAR_TRANSPORT_1"/>
    <property type="match status" value="1"/>
</dbReference>
<feature type="transmembrane region" description="Helical" evidence="6">
    <location>
        <begin position="373"/>
        <end position="397"/>
    </location>
</feature>
<gene>
    <name evidence="8" type="ORF">FD20_GL002447</name>
</gene>